<reference evidence="1" key="1">
    <citation type="journal article" date="2017" name="Nature">
        <title>The sunflower genome provides insights into oil metabolism, flowering and Asterid evolution.</title>
        <authorList>
            <person name="Badouin H."/>
            <person name="Gouzy J."/>
            <person name="Grassa C.J."/>
            <person name="Murat F."/>
            <person name="Staton S.E."/>
            <person name="Cottret L."/>
            <person name="Lelandais-Briere C."/>
            <person name="Owens G.L."/>
            <person name="Carrere S."/>
            <person name="Mayjonade B."/>
            <person name="Legrand L."/>
            <person name="Gill N."/>
            <person name="Kane N.C."/>
            <person name="Bowers J.E."/>
            <person name="Hubner S."/>
            <person name="Bellec A."/>
            <person name="Berard A."/>
            <person name="Berges H."/>
            <person name="Blanchet N."/>
            <person name="Boniface M.C."/>
            <person name="Brunel D."/>
            <person name="Catrice O."/>
            <person name="Chaidir N."/>
            <person name="Claudel C."/>
            <person name="Donnadieu C."/>
            <person name="Faraut T."/>
            <person name="Fievet G."/>
            <person name="Helmstetter N."/>
            <person name="King M."/>
            <person name="Knapp S.J."/>
            <person name="Lai Z."/>
            <person name="Le Paslier M.C."/>
            <person name="Lippi Y."/>
            <person name="Lorenzon L."/>
            <person name="Mandel J.R."/>
            <person name="Marage G."/>
            <person name="Marchand G."/>
            <person name="Marquand E."/>
            <person name="Bret-Mestries E."/>
            <person name="Morien E."/>
            <person name="Nambeesan S."/>
            <person name="Nguyen T."/>
            <person name="Pegot-Espagnet P."/>
            <person name="Pouilly N."/>
            <person name="Raftis F."/>
            <person name="Sallet E."/>
            <person name="Schiex T."/>
            <person name="Thomas J."/>
            <person name="Vandecasteele C."/>
            <person name="Vares D."/>
            <person name="Vear F."/>
            <person name="Vautrin S."/>
            <person name="Crespi M."/>
            <person name="Mangin B."/>
            <person name="Burke J.M."/>
            <person name="Salse J."/>
            <person name="Munos S."/>
            <person name="Vincourt P."/>
            <person name="Rieseberg L.H."/>
            <person name="Langlade N.B."/>
        </authorList>
    </citation>
    <scope>NUCLEOTIDE SEQUENCE</scope>
    <source>
        <tissue evidence="1">Leaves</tissue>
    </source>
</reference>
<proteinExistence type="predicted"/>
<evidence type="ECO:0000313" key="2">
    <source>
        <dbReference type="Proteomes" id="UP000215914"/>
    </source>
</evidence>
<dbReference type="AlphaFoldDB" id="A0A9K3EI74"/>
<sequence>MFYFTDFLEKRAEFPLFLDHPDNTSCRYFNKIQSRFKQYIRFVEYPIISKL</sequence>
<protein>
    <submittedName>
        <fullName evidence="1">Uncharacterized protein</fullName>
    </submittedName>
</protein>
<reference evidence="1" key="2">
    <citation type="submission" date="2020-06" db="EMBL/GenBank/DDBJ databases">
        <title>Helianthus annuus Genome sequencing and assembly Release 2.</title>
        <authorList>
            <person name="Gouzy J."/>
            <person name="Langlade N."/>
            <person name="Munos S."/>
        </authorList>
    </citation>
    <scope>NUCLEOTIDE SEQUENCE</scope>
    <source>
        <tissue evidence="1">Leaves</tissue>
    </source>
</reference>
<keyword evidence="2" id="KW-1185">Reference proteome</keyword>
<dbReference type="EMBL" id="MNCJ02000328">
    <property type="protein sequence ID" value="KAF5773642.1"/>
    <property type="molecule type" value="Genomic_DNA"/>
</dbReference>
<gene>
    <name evidence="1" type="ORF">HanXRQr2_Chr13g0590841</name>
</gene>
<dbReference type="Gramene" id="mRNA:HanXRQr2_Chr13g0590841">
    <property type="protein sequence ID" value="CDS:HanXRQr2_Chr13g0590841.1"/>
    <property type="gene ID" value="HanXRQr2_Chr13g0590841"/>
</dbReference>
<evidence type="ECO:0000313" key="1">
    <source>
        <dbReference type="EMBL" id="KAF5773642.1"/>
    </source>
</evidence>
<name>A0A9K3EI74_HELAN</name>
<comment type="caution">
    <text evidence="1">The sequence shown here is derived from an EMBL/GenBank/DDBJ whole genome shotgun (WGS) entry which is preliminary data.</text>
</comment>
<accession>A0A9K3EI74</accession>
<dbReference type="Proteomes" id="UP000215914">
    <property type="component" value="Unassembled WGS sequence"/>
</dbReference>
<organism evidence="1 2">
    <name type="scientific">Helianthus annuus</name>
    <name type="common">Common sunflower</name>
    <dbReference type="NCBI Taxonomy" id="4232"/>
    <lineage>
        <taxon>Eukaryota</taxon>
        <taxon>Viridiplantae</taxon>
        <taxon>Streptophyta</taxon>
        <taxon>Embryophyta</taxon>
        <taxon>Tracheophyta</taxon>
        <taxon>Spermatophyta</taxon>
        <taxon>Magnoliopsida</taxon>
        <taxon>eudicotyledons</taxon>
        <taxon>Gunneridae</taxon>
        <taxon>Pentapetalae</taxon>
        <taxon>asterids</taxon>
        <taxon>campanulids</taxon>
        <taxon>Asterales</taxon>
        <taxon>Asteraceae</taxon>
        <taxon>Asteroideae</taxon>
        <taxon>Heliantheae alliance</taxon>
        <taxon>Heliantheae</taxon>
        <taxon>Helianthus</taxon>
    </lineage>
</organism>